<dbReference type="EMBL" id="VWSJ01000031">
    <property type="protein sequence ID" value="MSN96971.1"/>
    <property type="molecule type" value="Genomic_DNA"/>
</dbReference>
<dbReference type="InterPro" id="IPR036390">
    <property type="entry name" value="WH_DNA-bd_sf"/>
</dbReference>
<organism evidence="1 2">
    <name type="scientific">Campylobacter portucalensis</name>
    <dbReference type="NCBI Taxonomy" id="2608384"/>
    <lineage>
        <taxon>Bacteria</taxon>
        <taxon>Pseudomonadati</taxon>
        <taxon>Campylobacterota</taxon>
        <taxon>Epsilonproteobacteria</taxon>
        <taxon>Campylobacterales</taxon>
        <taxon>Campylobacteraceae</taxon>
        <taxon>Campylobacter</taxon>
    </lineage>
</organism>
<evidence type="ECO:0000313" key="2">
    <source>
        <dbReference type="Proteomes" id="UP000476338"/>
    </source>
</evidence>
<dbReference type="InterPro" id="IPR036388">
    <property type="entry name" value="WH-like_DNA-bd_sf"/>
</dbReference>
<comment type="caution">
    <text evidence="1">The sequence shown here is derived from an EMBL/GenBank/DDBJ whole genome shotgun (WGS) entry which is preliminary data.</text>
</comment>
<evidence type="ECO:0000313" key="1">
    <source>
        <dbReference type="EMBL" id="MSN96971.1"/>
    </source>
</evidence>
<dbReference type="PROSITE" id="PS51197">
    <property type="entry name" value="HTH_RRF2_2"/>
    <property type="match status" value="1"/>
</dbReference>
<proteinExistence type="predicted"/>
<sequence length="135" mass="15321">MLFTKASEYALFSLIFIAKKSKPQDVDTISKELEISKSFLAKILQNMAKDGILNSFKGVKGGFALARDRDKINLKEIINSAERHEATVFECSISIEDCPKKNDKCEIWSIFNSLQLKVDDFLDTITLDDIINKRV</sequence>
<gene>
    <name evidence="1" type="ORF">F1B92_07335</name>
</gene>
<reference evidence="1 2" key="1">
    <citation type="submission" date="2019-09" db="EMBL/GenBank/DDBJ databases">
        <authorList>
            <person name="Silva M."/>
            <person name="Pereira G."/>
            <person name="Lopes-Da-Costa L."/>
            <person name="Silva E."/>
        </authorList>
    </citation>
    <scope>NUCLEOTIDE SEQUENCE [LARGE SCALE GENOMIC DNA]</scope>
    <source>
        <strain evidence="1 2">FMV-PI01</strain>
    </source>
</reference>
<protein>
    <submittedName>
        <fullName evidence="1">Rrf2 family transcriptional regulator</fullName>
    </submittedName>
</protein>
<name>A0A6L5WMS7_9BACT</name>
<keyword evidence="2" id="KW-1185">Reference proteome</keyword>
<dbReference type="SUPFAM" id="SSF46785">
    <property type="entry name" value="Winged helix' DNA-binding domain"/>
    <property type="match status" value="1"/>
</dbReference>
<dbReference type="RefSeq" id="WP_154571225.1">
    <property type="nucleotide sequence ID" value="NZ_VWSJ01000031.1"/>
</dbReference>
<accession>A0A6L5WMS7</accession>
<dbReference type="GO" id="GO:0005829">
    <property type="term" value="C:cytosol"/>
    <property type="evidence" value="ECO:0007669"/>
    <property type="project" value="TreeGrafter"/>
</dbReference>
<dbReference type="NCBIfam" id="TIGR00738">
    <property type="entry name" value="rrf2_super"/>
    <property type="match status" value="1"/>
</dbReference>
<reference evidence="1 2" key="2">
    <citation type="submission" date="2020-03" db="EMBL/GenBank/DDBJ databases">
        <title>Campylobacter portucalensis sp. nov., a new species of Campylobacter isolated from the reproductive tract of bulls.</title>
        <authorList>
            <person name="Silva M.F."/>
            <person name="Pereira G."/>
            <person name="Carneiro C."/>
            <person name="Hemphill A."/>
            <person name="Mateus L."/>
            <person name="Lopes-Da-Costa L."/>
            <person name="Silva E."/>
        </authorList>
    </citation>
    <scope>NUCLEOTIDE SEQUENCE [LARGE SCALE GENOMIC DNA]</scope>
    <source>
        <strain evidence="1 2">FMV-PI01</strain>
    </source>
</reference>
<dbReference type="Gene3D" id="1.10.10.10">
    <property type="entry name" value="Winged helix-like DNA-binding domain superfamily/Winged helix DNA-binding domain"/>
    <property type="match status" value="1"/>
</dbReference>
<dbReference type="PANTHER" id="PTHR33221:SF15">
    <property type="entry name" value="HTH-TYPE TRANSCRIPTIONAL REGULATOR YWGB-RELATED"/>
    <property type="match status" value="1"/>
</dbReference>
<dbReference type="AlphaFoldDB" id="A0A6L5WMS7"/>
<dbReference type="Proteomes" id="UP000476338">
    <property type="component" value="Unassembled WGS sequence"/>
</dbReference>
<dbReference type="Pfam" id="PF02082">
    <property type="entry name" value="Rrf2"/>
    <property type="match status" value="1"/>
</dbReference>
<dbReference type="GO" id="GO:0003700">
    <property type="term" value="F:DNA-binding transcription factor activity"/>
    <property type="evidence" value="ECO:0007669"/>
    <property type="project" value="TreeGrafter"/>
</dbReference>
<dbReference type="InterPro" id="IPR000944">
    <property type="entry name" value="Tscrpt_reg_Rrf2"/>
</dbReference>
<dbReference type="PANTHER" id="PTHR33221">
    <property type="entry name" value="WINGED HELIX-TURN-HELIX TRANSCRIPTIONAL REGULATOR, RRF2 FAMILY"/>
    <property type="match status" value="1"/>
</dbReference>